<evidence type="ECO:0000256" key="1">
    <source>
        <dbReference type="ARBA" id="ARBA00004167"/>
    </source>
</evidence>
<dbReference type="InterPro" id="IPR046756">
    <property type="entry name" value="VAS1/VOA1_TM"/>
</dbReference>
<keyword evidence="2 5" id="KW-0812">Transmembrane</keyword>
<organism evidence="7">
    <name type="scientific">Haptolina brevifila</name>
    <dbReference type="NCBI Taxonomy" id="156173"/>
    <lineage>
        <taxon>Eukaryota</taxon>
        <taxon>Haptista</taxon>
        <taxon>Haptophyta</taxon>
        <taxon>Prymnesiophyceae</taxon>
        <taxon>Prymnesiales</taxon>
        <taxon>Prymnesiaceae</taxon>
        <taxon>Haptolina</taxon>
    </lineage>
</organism>
<evidence type="ECO:0000313" key="7">
    <source>
        <dbReference type="EMBL" id="CAD9521918.1"/>
    </source>
</evidence>
<gene>
    <name evidence="7" type="ORF">CBRE1094_LOCUS34748</name>
</gene>
<reference evidence="7" key="1">
    <citation type="submission" date="2021-01" db="EMBL/GenBank/DDBJ databases">
        <authorList>
            <person name="Corre E."/>
            <person name="Pelletier E."/>
            <person name="Niang G."/>
            <person name="Scheremetjew M."/>
            <person name="Finn R."/>
            <person name="Kale V."/>
            <person name="Holt S."/>
            <person name="Cochrane G."/>
            <person name="Meng A."/>
            <person name="Brown T."/>
            <person name="Cohen L."/>
        </authorList>
    </citation>
    <scope>NUCLEOTIDE SEQUENCE</scope>
    <source>
        <strain evidence="7">UTEX LB 985</strain>
    </source>
</reference>
<dbReference type="AlphaFoldDB" id="A0A7S2ILZ9"/>
<evidence type="ECO:0000256" key="2">
    <source>
        <dbReference type="ARBA" id="ARBA00022692"/>
    </source>
</evidence>
<evidence type="ECO:0000256" key="4">
    <source>
        <dbReference type="ARBA" id="ARBA00023136"/>
    </source>
</evidence>
<evidence type="ECO:0000256" key="3">
    <source>
        <dbReference type="ARBA" id="ARBA00022989"/>
    </source>
</evidence>
<keyword evidence="3 5" id="KW-1133">Transmembrane helix</keyword>
<evidence type="ECO:0000259" key="6">
    <source>
        <dbReference type="Pfam" id="PF20520"/>
    </source>
</evidence>
<dbReference type="GO" id="GO:0016020">
    <property type="term" value="C:membrane"/>
    <property type="evidence" value="ECO:0007669"/>
    <property type="project" value="UniProtKB-SubCell"/>
</dbReference>
<protein>
    <recommendedName>
        <fullName evidence="6">V-type proton ATPase subunit S1/VOA1 transmembrane domain-containing protein</fullName>
    </recommendedName>
</protein>
<keyword evidence="4 5" id="KW-0472">Membrane</keyword>
<accession>A0A7S2ILZ9</accession>
<proteinExistence type="predicted"/>
<sequence length="259" mass="27429">MLSLFAASVAATAEHQPAFFWSPQAIAGLSTSDVRERLTEATSADLERTVGALLGKRMAEQGSPLFTGQPAAAPEMQLIFLAEGLQTAAVREHGARLPALNALLEKSASAMALPFTLQTQPRLFEDATRISGSEAVAWLKAHSKLYTNGIPDIVVVELHAAESAPIEEVLASHDTLIGSISRAVEEGSRGSYAALLTADAGAHGVRRLAVAAPTTYLHTTPTLLTAQLIVLALIVIFLSGFCCLFQLQTPKKFEENKGA</sequence>
<feature type="domain" description="V-type proton ATPase subunit S1/VOA1 transmembrane" evidence="6">
    <location>
        <begin position="219"/>
        <end position="254"/>
    </location>
</feature>
<name>A0A7S2ILZ9_9EUKA</name>
<comment type="subcellular location">
    <subcellularLocation>
        <location evidence="1">Membrane</location>
        <topology evidence="1">Single-pass membrane protein</topology>
    </subcellularLocation>
</comment>
<dbReference type="EMBL" id="HBGU01063795">
    <property type="protein sequence ID" value="CAD9521918.1"/>
    <property type="molecule type" value="Transcribed_RNA"/>
</dbReference>
<dbReference type="Pfam" id="PF20520">
    <property type="entry name" value="Ac45-VOA1_TM"/>
    <property type="match status" value="1"/>
</dbReference>
<feature type="transmembrane region" description="Helical" evidence="5">
    <location>
        <begin position="228"/>
        <end position="247"/>
    </location>
</feature>
<evidence type="ECO:0000256" key="5">
    <source>
        <dbReference type="SAM" id="Phobius"/>
    </source>
</evidence>